<sequence>MPTWQRQYWISVLVCHLILIYTSRIQKSGKCFQVIDNQDYHMKDFTLAHIVINVTDIERAKDFYLKVFANFKLSEESDVHFALRGKNFGIWVVGGYDGKADENRVGLHHLAFKVDNMKELEEWEAHLKETGIEMQKGGITDDDFDGTGIYFRDPDNFRIEIHLG</sequence>
<organism evidence="3 4">
    <name type="scientific">Candidatus Vogelbacteria bacterium CG10_big_fil_rev_8_21_14_0_10_45_14</name>
    <dbReference type="NCBI Taxonomy" id="1975042"/>
    <lineage>
        <taxon>Bacteria</taxon>
        <taxon>Candidatus Vogeliibacteriota</taxon>
    </lineage>
</organism>
<dbReference type="AlphaFoldDB" id="A0A2H0RJV5"/>
<dbReference type="PANTHER" id="PTHR36113">
    <property type="entry name" value="LYASE, PUTATIVE-RELATED-RELATED"/>
    <property type="match status" value="1"/>
</dbReference>
<gene>
    <name evidence="3" type="ORF">COV07_02140</name>
</gene>
<dbReference type="PROSITE" id="PS51819">
    <property type="entry name" value="VOC"/>
    <property type="match status" value="1"/>
</dbReference>
<dbReference type="Pfam" id="PF00903">
    <property type="entry name" value="Glyoxalase"/>
    <property type="match status" value="1"/>
</dbReference>
<dbReference type="Proteomes" id="UP000230833">
    <property type="component" value="Unassembled WGS sequence"/>
</dbReference>
<accession>A0A2H0RJV5</accession>
<dbReference type="InterPro" id="IPR004360">
    <property type="entry name" value="Glyas_Fos-R_dOase_dom"/>
</dbReference>
<dbReference type="InterPro" id="IPR037523">
    <property type="entry name" value="VOC_core"/>
</dbReference>
<dbReference type="CDD" id="cd06587">
    <property type="entry name" value="VOC"/>
    <property type="match status" value="1"/>
</dbReference>
<proteinExistence type="predicted"/>
<dbReference type="InterPro" id="IPR051332">
    <property type="entry name" value="Fosfomycin_Res_Enzymes"/>
</dbReference>
<dbReference type="Gene3D" id="3.10.180.10">
    <property type="entry name" value="2,3-Dihydroxybiphenyl 1,2-Dioxygenase, domain 1"/>
    <property type="match status" value="1"/>
</dbReference>
<name>A0A2H0RJV5_9BACT</name>
<dbReference type="EMBL" id="PCYL01000027">
    <property type="protein sequence ID" value="PIR46842.1"/>
    <property type="molecule type" value="Genomic_DNA"/>
</dbReference>
<evidence type="ECO:0000256" key="1">
    <source>
        <dbReference type="ARBA" id="ARBA00022723"/>
    </source>
</evidence>
<evidence type="ECO:0000313" key="3">
    <source>
        <dbReference type="EMBL" id="PIR46842.1"/>
    </source>
</evidence>
<dbReference type="GO" id="GO:0046872">
    <property type="term" value="F:metal ion binding"/>
    <property type="evidence" value="ECO:0007669"/>
    <property type="project" value="UniProtKB-KW"/>
</dbReference>
<protein>
    <recommendedName>
        <fullName evidence="2">VOC domain-containing protein</fullName>
    </recommendedName>
</protein>
<comment type="caution">
    <text evidence="3">The sequence shown here is derived from an EMBL/GenBank/DDBJ whole genome shotgun (WGS) entry which is preliminary data.</text>
</comment>
<dbReference type="PANTHER" id="PTHR36113:SF6">
    <property type="entry name" value="FOSFOMYCIN RESISTANCE PROTEIN FOSX"/>
    <property type="match status" value="1"/>
</dbReference>
<evidence type="ECO:0000313" key="4">
    <source>
        <dbReference type="Proteomes" id="UP000230833"/>
    </source>
</evidence>
<feature type="domain" description="VOC" evidence="2">
    <location>
        <begin position="46"/>
        <end position="164"/>
    </location>
</feature>
<dbReference type="InterPro" id="IPR029068">
    <property type="entry name" value="Glyas_Bleomycin-R_OHBP_Dase"/>
</dbReference>
<keyword evidence="1" id="KW-0479">Metal-binding</keyword>
<reference evidence="3 4" key="1">
    <citation type="submission" date="2017-09" db="EMBL/GenBank/DDBJ databases">
        <title>Depth-based differentiation of microbial function through sediment-hosted aquifers and enrichment of novel symbionts in the deep terrestrial subsurface.</title>
        <authorList>
            <person name="Probst A.J."/>
            <person name="Ladd B."/>
            <person name="Jarett J.K."/>
            <person name="Geller-Mcgrath D.E."/>
            <person name="Sieber C.M."/>
            <person name="Emerson J.B."/>
            <person name="Anantharaman K."/>
            <person name="Thomas B.C."/>
            <person name="Malmstrom R."/>
            <person name="Stieglmeier M."/>
            <person name="Klingl A."/>
            <person name="Woyke T."/>
            <person name="Ryan C.M."/>
            <person name="Banfield J.F."/>
        </authorList>
    </citation>
    <scope>NUCLEOTIDE SEQUENCE [LARGE SCALE GENOMIC DNA]</scope>
    <source>
        <strain evidence="3">CG10_big_fil_rev_8_21_14_0_10_45_14</strain>
    </source>
</reference>
<evidence type="ECO:0000259" key="2">
    <source>
        <dbReference type="PROSITE" id="PS51819"/>
    </source>
</evidence>
<dbReference type="SUPFAM" id="SSF54593">
    <property type="entry name" value="Glyoxalase/Bleomycin resistance protein/Dihydroxybiphenyl dioxygenase"/>
    <property type="match status" value="1"/>
</dbReference>